<dbReference type="RefSeq" id="WP_155111598.1">
    <property type="nucleotide sequence ID" value="NZ_WMIB01000004.1"/>
</dbReference>
<dbReference type="AlphaFoldDB" id="A0A7X2S450"/>
<evidence type="ECO:0000313" key="4">
    <source>
        <dbReference type="Proteomes" id="UP000434639"/>
    </source>
</evidence>
<feature type="transmembrane region" description="Helical" evidence="1">
    <location>
        <begin position="122"/>
        <end position="140"/>
    </location>
</feature>
<dbReference type="Pfam" id="PF13239">
    <property type="entry name" value="2TM"/>
    <property type="match status" value="1"/>
</dbReference>
<dbReference type="OrthoDB" id="2082317at2"/>
<reference evidence="3 4" key="1">
    <citation type="journal article" date="2017" name="Int. J. Syst. Evol. Microbiol.">
        <title>Bacillus mangrovi sp. nov., isolated from a sediment sample from a mangrove forest.</title>
        <authorList>
            <person name="Gupta V."/>
            <person name="Singh P.K."/>
            <person name="Korpole S."/>
            <person name="Tanuku N.R.S."/>
            <person name="Pinnaka A.K."/>
        </authorList>
    </citation>
    <scope>NUCLEOTIDE SEQUENCE [LARGE SCALE GENOMIC DNA]</scope>
    <source>
        <strain evidence="3 4">KCTC 33872</strain>
    </source>
</reference>
<organism evidence="3 4">
    <name type="scientific">Metabacillus mangrovi</name>
    <dbReference type="NCBI Taxonomy" id="1491830"/>
    <lineage>
        <taxon>Bacteria</taxon>
        <taxon>Bacillati</taxon>
        <taxon>Bacillota</taxon>
        <taxon>Bacilli</taxon>
        <taxon>Bacillales</taxon>
        <taxon>Bacillaceae</taxon>
        <taxon>Metabacillus</taxon>
    </lineage>
</organism>
<evidence type="ECO:0000256" key="1">
    <source>
        <dbReference type="SAM" id="Phobius"/>
    </source>
</evidence>
<gene>
    <name evidence="3" type="ORF">GKZ89_06525</name>
</gene>
<feature type="domain" description="2TM" evidence="2">
    <location>
        <begin position="113"/>
        <end position="169"/>
    </location>
</feature>
<sequence>MIGWLIVACEIGFWIFVLAGLSARYVFRLKKTGAVLLLCTPIIDLILLTAAVLDLQSGKEADVTHGIAAIYIGATIAFGHKMIQWADVRFAHRYAGGPAPEKPAKLGKEHASRERRGWYRHFAAYVIGCALLLGMIVLTGDASRTEELINTIRLWSIILAADFLYSFSYTLWPRKGKESEGSG</sequence>
<dbReference type="Proteomes" id="UP000434639">
    <property type="component" value="Unassembled WGS sequence"/>
</dbReference>
<evidence type="ECO:0000313" key="3">
    <source>
        <dbReference type="EMBL" id="MTH53062.1"/>
    </source>
</evidence>
<dbReference type="EMBL" id="WMIB01000004">
    <property type="protein sequence ID" value="MTH53062.1"/>
    <property type="molecule type" value="Genomic_DNA"/>
</dbReference>
<feature type="transmembrane region" description="Helical" evidence="1">
    <location>
        <begin position="6"/>
        <end position="27"/>
    </location>
</feature>
<feature type="transmembrane region" description="Helical" evidence="1">
    <location>
        <begin position="65"/>
        <end position="83"/>
    </location>
</feature>
<protein>
    <recommendedName>
        <fullName evidence="2">2TM domain-containing protein</fullName>
    </recommendedName>
</protein>
<comment type="caution">
    <text evidence="3">The sequence shown here is derived from an EMBL/GenBank/DDBJ whole genome shotgun (WGS) entry which is preliminary data.</text>
</comment>
<proteinExistence type="predicted"/>
<keyword evidence="1" id="KW-1133">Transmembrane helix</keyword>
<name>A0A7X2S450_9BACI</name>
<evidence type="ECO:0000259" key="2">
    <source>
        <dbReference type="Pfam" id="PF13239"/>
    </source>
</evidence>
<dbReference type="InterPro" id="IPR025698">
    <property type="entry name" value="2TM_dom"/>
</dbReference>
<feature type="transmembrane region" description="Helical" evidence="1">
    <location>
        <begin position="34"/>
        <end position="53"/>
    </location>
</feature>
<feature type="transmembrane region" description="Helical" evidence="1">
    <location>
        <begin position="152"/>
        <end position="172"/>
    </location>
</feature>
<keyword evidence="1" id="KW-0472">Membrane</keyword>
<keyword evidence="1" id="KW-0812">Transmembrane</keyword>
<accession>A0A7X2S450</accession>
<keyword evidence="4" id="KW-1185">Reference proteome</keyword>